<gene>
    <name evidence="2" type="ORF">ABS642_20505</name>
</gene>
<sequence>MPDNPNSRDLSRRTLVKGAAWSVPVVAVAVATPLAAASETPPAATFWATGATVSVVSGNVTNFTVEGSDANGNLALLPAGTSVMIVPDAGVTLQVVNAIGIVVTTNPDGSITGVITASDITNVRIQFRPTGPSGSGYAITTNIDIDPFTETIDVTLR</sequence>
<reference evidence="2" key="1">
    <citation type="submission" date="2024-06" db="EMBL/GenBank/DDBJ databases">
        <title>Draft genome sequence of Microbacterium sp. strain A8/3-1, isolated from Oxytropis tragacanthoides Fisch. ex DC. Root nodules in the Altai region of Russia.</title>
        <authorList>
            <person name="Sazanova A."/>
            <person name="Guro P."/>
            <person name="Kuznetsova I."/>
            <person name="Belimov A."/>
            <person name="Safronova V."/>
        </authorList>
    </citation>
    <scope>NUCLEOTIDE SEQUENCE</scope>
    <source>
        <strain evidence="2">A8/3-1</strain>
    </source>
</reference>
<evidence type="ECO:0008006" key="3">
    <source>
        <dbReference type="Google" id="ProtNLM"/>
    </source>
</evidence>
<keyword evidence="1" id="KW-0732">Signal</keyword>
<dbReference type="InterPro" id="IPR006311">
    <property type="entry name" value="TAT_signal"/>
</dbReference>
<evidence type="ECO:0000313" key="2">
    <source>
        <dbReference type="EMBL" id="XBX78262.1"/>
    </source>
</evidence>
<dbReference type="PROSITE" id="PS51318">
    <property type="entry name" value="TAT"/>
    <property type="match status" value="1"/>
</dbReference>
<evidence type="ECO:0000256" key="1">
    <source>
        <dbReference type="SAM" id="SignalP"/>
    </source>
</evidence>
<dbReference type="EMBL" id="CP158357">
    <property type="protein sequence ID" value="XBX78262.1"/>
    <property type="molecule type" value="Genomic_DNA"/>
</dbReference>
<organism evidence="2">
    <name type="scientific">Microbacterium sp. A8/3-1</name>
    <dbReference type="NCBI Taxonomy" id="3160749"/>
    <lineage>
        <taxon>Bacteria</taxon>
        <taxon>Bacillati</taxon>
        <taxon>Actinomycetota</taxon>
        <taxon>Actinomycetes</taxon>
        <taxon>Micrococcales</taxon>
        <taxon>Microbacteriaceae</taxon>
        <taxon>Microbacterium</taxon>
    </lineage>
</organism>
<feature type="signal peptide" evidence="1">
    <location>
        <begin position="1"/>
        <end position="36"/>
    </location>
</feature>
<name>A0AAU7VUX7_9MICO</name>
<dbReference type="AlphaFoldDB" id="A0AAU7VUX7"/>
<dbReference type="RefSeq" id="WP_282216398.1">
    <property type="nucleotide sequence ID" value="NZ_CP158357.1"/>
</dbReference>
<feature type="chain" id="PRO_5043616485" description="Twin-arginine translocation signal domain-containing protein" evidence="1">
    <location>
        <begin position="37"/>
        <end position="157"/>
    </location>
</feature>
<proteinExistence type="predicted"/>
<protein>
    <recommendedName>
        <fullName evidence="3">Twin-arginine translocation signal domain-containing protein</fullName>
    </recommendedName>
</protein>
<accession>A0AAU7VUX7</accession>